<keyword evidence="2" id="KW-0732">Signal</keyword>
<evidence type="ECO:0000256" key="2">
    <source>
        <dbReference type="SAM" id="SignalP"/>
    </source>
</evidence>
<keyword evidence="4" id="KW-1185">Reference proteome</keyword>
<organism evidence="3 4">
    <name type="scientific">Sphaerisporangium krabiense</name>
    <dbReference type="NCBI Taxonomy" id="763782"/>
    <lineage>
        <taxon>Bacteria</taxon>
        <taxon>Bacillati</taxon>
        <taxon>Actinomycetota</taxon>
        <taxon>Actinomycetes</taxon>
        <taxon>Streptosporangiales</taxon>
        <taxon>Streptosporangiaceae</taxon>
        <taxon>Sphaerisporangium</taxon>
    </lineage>
</organism>
<reference evidence="3 4" key="1">
    <citation type="submission" date="2020-08" db="EMBL/GenBank/DDBJ databases">
        <title>Sequencing the genomes of 1000 actinobacteria strains.</title>
        <authorList>
            <person name="Klenk H.-P."/>
        </authorList>
    </citation>
    <scope>NUCLEOTIDE SEQUENCE [LARGE SCALE GENOMIC DNA]</scope>
    <source>
        <strain evidence="3 4">DSM 45790</strain>
    </source>
</reference>
<feature type="region of interest" description="Disordered" evidence="1">
    <location>
        <begin position="24"/>
        <end position="55"/>
    </location>
</feature>
<feature type="signal peptide" evidence="2">
    <location>
        <begin position="1"/>
        <end position="28"/>
    </location>
</feature>
<feature type="compositionally biased region" description="Polar residues" evidence="1">
    <location>
        <begin position="43"/>
        <end position="55"/>
    </location>
</feature>
<protein>
    <submittedName>
        <fullName evidence="3">Uncharacterized protein</fullName>
    </submittedName>
</protein>
<accession>A0A7W9DN01</accession>
<dbReference type="AlphaFoldDB" id="A0A7W9DN01"/>
<evidence type="ECO:0000256" key="1">
    <source>
        <dbReference type="SAM" id="MobiDB-lite"/>
    </source>
</evidence>
<name>A0A7W9DN01_9ACTN</name>
<dbReference type="RefSeq" id="WP_184608128.1">
    <property type="nucleotide sequence ID" value="NZ_BOOS01000066.1"/>
</dbReference>
<sequence>MRKRIIRTAAVAGIALGALLGPGAAAQAAGGDPSQWSAPGDPSQWSVTGDPSQWG</sequence>
<evidence type="ECO:0000313" key="4">
    <source>
        <dbReference type="Proteomes" id="UP000588112"/>
    </source>
</evidence>
<evidence type="ECO:0000313" key="3">
    <source>
        <dbReference type="EMBL" id="MBB5624818.1"/>
    </source>
</evidence>
<gene>
    <name evidence="3" type="ORF">BJ981_000517</name>
</gene>
<comment type="caution">
    <text evidence="3">The sequence shown here is derived from an EMBL/GenBank/DDBJ whole genome shotgun (WGS) entry which is preliminary data.</text>
</comment>
<dbReference type="EMBL" id="JACHBR010000001">
    <property type="protein sequence ID" value="MBB5624818.1"/>
    <property type="molecule type" value="Genomic_DNA"/>
</dbReference>
<proteinExistence type="predicted"/>
<feature type="chain" id="PRO_5031005130" evidence="2">
    <location>
        <begin position="29"/>
        <end position="55"/>
    </location>
</feature>
<dbReference type="Proteomes" id="UP000588112">
    <property type="component" value="Unassembled WGS sequence"/>
</dbReference>